<keyword evidence="3" id="KW-1185">Reference proteome</keyword>
<dbReference type="EMBL" id="AEJC01000666">
    <property type="protein sequence ID" value="EKX60214.1"/>
    <property type="molecule type" value="Genomic_DNA"/>
</dbReference>
<reference evidence="2 3" key="1">
    <citation type="submission" date="2012-11" db="EMBL/GenBank/DDBJ databases">
        <authorList>
            <person name="Huguet-Tapia J.C."/>
            <person name="Durkin A.S."/>
            <person name="Pettis G.S."/>
            <person name="Badger J.H."/>
        </authorList>
    </citation>
    <scope>NUCLEOTIDE SEQUENCE [LARGE SCALE GENOMIC DNA]</scope>
    <source>
        <strain evidence="2 3">91-03</strain>
    </source>
</reference>
<evidence type="ECO:0000313" key="2">
    <source>
        <dbReference type="EMBL" id="EKX60214.1"/>
    </source>
</evidence>
<feature type="transmembrane region" description="Helical" evidence="1">
    <location>
        <begin position="15"/>
        <end position="36"/>
    </location>
</feature>
<dbReference type="RefSeq" id="WP_009342472.1">
    <property type="nucleotide sequence ID" value="NZ_AEJC01000666.1"/>
</dbReference>
<dbReference type="PATRIC" id="fig|698759.3.peg.9050"/>
<proteinExistence type="predicted"/>
<name>L1KI35_9ACTN</name>
<comment type="caution">
    <text evidence="2">The sequence shown here is derived from an EMBL/GenBank/DDBJ whole genome shotgun (WGS) entry which is preliminary data.</text>
</comment>
<dbReference type="Proteomes" id="UP000010411">
    <property type="component" value="Unassembled WGS sequence"/>
</dbReference>
<accession>L1KI35</accession>
<dbReference type="GeneID" id="301703798"/>
<organism evidence="2 3">
    <name type="scientific">Streptomyces ipomoeae 91-03</name>
    <dbReference type="NCBI Taxonomy" id="698759"/>
    <lineage>
        <taxon>Bacteria</taxon>
        <taxon>Bacillati</taxon>
        <taxon>Actinomycetota</taxon>
        <taxon>Actinomycetes</taxon>
        <taxon>Kitasatosporales</taxon>
        <taxon>Streptomycetaceae</taxon>
        <taxon>Streptomyces</taxon>
    </lineage>
</organism>
<evidence type="ECO:0000313" key="3">
    <source>
        <dbReference type="Proteomes" id="UP000010411"/>
    </source>
</evidence>
<keyword evidence="1" id="KW-1133">Transmembrane helix</keyword>
<keyword evidence="1" id="KW-0812">Transmembrane</keyword>
<dbReference type="AlphaFoldDB" id="L1KI35"/>
<evidence type="ECO:0000256" key="1">
    <source>
        <dbReference type="SAM" id="Phobius"/>
    </source>
</evidence>
<gene>
    <name evidence="2" type="ORF">STRIP9103_01909</name>
</gene>
<sequence length="42" mass="4567">MVEGKQREGKGSAQAVWAFLLGLVGRLTGAAITSWWNNRHGL</sequence>
<protein>
    <submittedName>
        <fullName evidence="2">Uncharacterized protein</fullName>
    </submittedName>
</protein>
<keyword evidence="1" id="KW-0472">Membrane</keyword>